<protein>
    <recommendedName>
        <fullName evidence="1">Elongation factor SelB fourth winged-helix domain-containing protein</fullName>
    </recommendedName>
</protein>
<evidence type="ECO:0000259" key="1">
    <source>
        <dbReference type="Pfam" id="PF09107"/>
    </source>
</evidence>
<comment type="caution">
    <text evidence="2">The sequence shown here is derived from an EMBL/GenBank/DDBJ whole genome shotgun (WGS) entry which is preliminary data.</text>
</comment>
<evidence type="ECO:0000313" key="2">
    <source>
        <dbReference type="EMBL" id="KAK3353982.1"/>
    </source>
</evidence>
<gene>
    <name evidence="2" type="ORF">B0T25DRAFT_223823</name>
</gene>
<reference evidence="2" key="1">
    <citation type="journal article" date="2023" name="Mol. Phylogenet. Evol.">
        <title>Genome-scale phylogeny and comparative genomics of the fungal order Sordariales.</title>
        <authorList>
            <person name="Hensen N."/>
            <person name="Bonometti L."/>
            <person name="Westerberg I."/>
            <person name="Brannstrom I.O."/>
            <person name="Guillou S."/>
            <person name="Cros-Aarteil S."/>
            <person name="Calhoun S."/>
            <person name="Haridas S."/>
            <person name="Kuo A."/>
            <person name="Mondo S."/>
            <person name="Pangilinan J."/>
            <person name="Riley R."/>
            <person name="LaButti K."/>
            <person name="Andreopoulos B."/>
            <person name="Lipzen A."/>
            <person name="Chen C."/>
            <person name="Yan M."/>
            <person name="Daum C."/>
            <person name="Ng V."/>
            <person name="Clum A."/>
            <person name="Steindorff A."/>
            <person name="Ohm R.A."/>
            <person name="Martin F."/>
            <person name="Silar P."/>
            <person name="Natvig D.O."/>
            <person name="Lalanne C."/>
            <person name="Gautier V."/>
            <person name="Ament-Velasquez S.L."/>
            <person name="Kruys A."/>
            <person name="Hutchinson M.I."/>
            <person name="Powell A.J."/>
            <person name="Barry K."/>
            <person name="Miller A.N."/>
            <person name="Grigoriev I.V."/>
            <person name="Debuchy R."/>
            <person name="Gladieux P."/>
            <person name="Hiltunen Thoren M."/>
            <person name="Johannesson H."/>
        </authorList>
    </citation>
    <scope>NUCLEOTIDE SEQUENCE</scope>
    <source>
        <strain evidence="2">CBS 955.72</strain>
    </source>
</reference>
<reference evidence="2" key="2">
    <citation type="submission" date="2023-06" db="EMBL/GenBank/DDBJ databases">
        <authorList>
            <consortium name="Lawrence Berkeley National Laboratory"/>
            <person name="Haridas S."/>
            <person name="Hensen N."/>
            <person name="Bonometti L."/>
            <person name="Westerberg I."/>
            <person name="Brannstrom I.O."/>
            <person name="Guillou S."/>
            <person name="Cros-Aarteil S."/>
            <person name="Calhoun S."/>
            <person name="Kuo A."/>
            <person name="Mondo S."/>
            <person name="Pangilinan J."/>
            <person name="Riley R."/>
            <person name="Labutti K."/>
            <person name="Andreopoulos B."/>
            <person name="Lipzen A."/>
            <person name="Chen C."/>
            <person name="Yanf M."/>
            <person name="Daum C."/>
            <person name="Ng V."/>
            <person name="Clum A."/>
            <person name="Steindorff A."/>
            <person name="Ohm R."/>
            <person name="Martin F."/>
            <person name="Silar P."/>
            <person name="Natvig D."/>
            <person name="Lalanne C."/>
            <person name="Gautier V."/>
            <person name="Ament-Velasquez S.L."/>
            <person name="Kruys A."/>
            <person name="Hutchinson M.I."/>
            <person name="Powell A.J."/>
            <person name="Barry K."/>
            <person name="Miller A.N."/>
            <person name="Grigoriev I.V."/>
            <person name="Debuchy R."/>
            <person name="Gladieux P."/>
            <person name="Thoren M.H."/>
            <person name="Johannesson H."/>
        </authorList>
    </citation>
    <scope>NUCLEOTIDE SEQUENCE</scope>
    <source>
        <strain evidence="2">CBS 955.72</strain>
    </source>
</reference>
<proteinExistence type="predicted"/>
<sequence length="161" mass="18206">MRKFANAQLQIIRGPLRYSRKISITTMEKVCKAADSFPCIAYALRGLTRITGGFEIDRNKLPDTTDQICRELLSNCEANRSPAEKIELQGFFIWLTRAKQRITVRAARQLVKISRKYMVELLEDGGSAQQDRNNASLDLDSEISGRLSLILSRSTNHAMAE</sequence>
<organism evidence="2 3">
    <name type="scientific">Lasiosphaeria hispida</name>
    <dbReference type="NCBI Taxonomy" id="260671"/>
    <lineage>
        <taxon>Eukaryota</taxon>
        <taxon>Fungi</taxon>
        <taxon>Dikarya</taxon>
        <taxon>Ascomycota</taxon>
        <taxon>Pezizomycotina</taxon>
        <taxon>Sordariomycetes</taxon>
        <taxon>Sordariomycetidae</taxon>
        <taxon>Sordariales</taxon>
        <taxon>Lasiosphaeriaceae</taxon>
        <taxon>Lasiosphaeria</taxon>
    </lineage>
</organism>
<dbReference type="EMBL" id="JAUIQD010000004">
    <property type="protein sequence ID" value="KAK3353982.1"/>
    <property type="molecule type" value="Genomic_DNA"/>
</dbReference>
<evidence type="ECO:0000313" key="3">
    <source>
        <dbReference type="Proteomes" id="UP001275084"/>
    </source>
</evidence>
<dbReference type="GO" id="GO:0003723">
    <property type="term" value="F:RNA binding"/>
    <property type="evidence" value="ECO:0007669"/>
    <property type="project" value="InterPro"/>
</dbReference>
<dbReference type="AlphaFoldDB" id="A0AAJ0HKD4"/>
<dbReference type="Pfam" id="PF09107">
    <property type="entry name" value="WHD_3rd_SelB"/>
    <property type="match status" value="1"/>
</dbReference>
<dbReference type="GO" id="GO:0005737">
    <property type="term" value="C:cytoplasm"/>
    <property type="evidence" value="ECO:0007669"/>
    <property type="project" value="InterPro"/>
</dbReference>
<dbReference type="GO" id="GO:0005525">
    <property type="term" value="F:GTP binding"/>
    <property type="evidence" value="ECO:0007669"/>
    <property type="project" value="InterPro"/>
</dbReference>
<accession>A0AAJ0HKD4</accession>
<keyword evidence="3" id="KW-1185">Reference proteome</keyword>
<name>A0AAJ0HKD4_9PEZI</name>
<dbReference type="GO" id="GO:0003746">
    <property type="term" value="F:translation elongation factor activity"/>
    <property type="evidence" value="ECO:0007669"/>
    <property type="project" value="InterPro"/>
</dbReference>
<dbReference type="InterPro" id="IPR015191">
    <property type="entry name" value="SelB_WHD4"/>
</dbReference>
<dbReference type="Proteomes" id="UP001275084">
    <property type="component" value="Unassembled WGS sequence"/>
</dbReference>
<feature type="domain" description="Elongation factor SelB fourth winged-helix" evidence="1">
    <location>
        <begin position="98"/>
        <end position="123"/>
    </location>
</feature>